<proteinExistence type="predicted"/>
<organism evidence="1">
    <name type="scientific">Solanum chacoense</name>
    <name type="common">Chaco potato</name>
    <dbReference type="NCBI Taxonomy" id="4108"/>
    <lineage>
        <taxon>Eukaryota</taxon>
        <taxon>Viridiplantae</taxon>
        <taxon>Streptophyta</taxon>
        <taxon>Embryophyta</taxon>
        <taxon>Tracheophyta</taxon>
        <taxon>Spermatophyta</taxon>
        <taxon>Magnoliopsida</taxon>
        <taxon>eudicotyledons</taxon>
        <taxon>Gunneridae</taxon>
        <taxon>Pentapetalae</taxon>
        <taxon>asterids</taxon>
        <taxon>lamiids</taxon>
        <taxon>Solanales</taxon>
        <taxon>Solanaceae</taxon>
        <taxon>Solanoideae</taxon>
        <taxon>Solaneae</taxon>
        <taxon>Solanum</taxon>
    </lineage>
</organism>
<dbReference type="EMBL" id="GEDG01016213">
    <property type="protein sequence ID" value="JAP22761.1"/>
    <property type="molecule type" value="Transcribed_RNA"/>
</dbReference>
<reference evidence="1" key="1">
    <citation type="submission" date="2015-12" db="EMBL/GenBank/DDBJ databases">
        <title>Gene expression during late stages of embryo sac development: a critical building block for successful pollen-pistil interactions.</title>
        <authorList>
            <person name="Liu Y."/>
            <person name="Joly V."/>
            <person name="Sabar M."/>
            <person name="Matton D.P."/>
        </authorList>
    </citation>
    <scope>NUCLEOTIDE SEQUENCE</scope>
</reference>
<sequence length="81" mass="9761">MVLLFGNYLTIEAYNRQVESDDLKLIMYFQESCFFLIMGYRLQMRMVRSVLRVRIVRIMSLLRSELFNQPSLFVKRSQVSK</sequence>
<dbReference type="AlphaFoldDB" id="A0A0V0HS81"/>
<evidence type="ECO:0000313" key="1">
    <source>
        <dbReference type="EMBL" id="JAP22761.1"/>
    </source>
</evidence>
<name>A0A0V0HS81_SOLCH</name>
<accession>A0A0V0HS81</accession>
<protein>
    <submittedName>
        <fullName evidence="1">Putative ovule protein</fullName>
    </submittedName>
</protein>